<comment type="caution">
    <text evidence="1">The sequence shown here is derived from an EMBL/GenBank/DDBJ whole genome shotgun (WGS) entry which is preliminary data.</text>
</comment>
<protein>
    <submittedName>
        <fullName evidence="1">Uncharacterized protein</fullName>
    </submittedName>
</protein>
<reference evidence="1 2" key="1">
    <citation type="submission" date="2023-03" db="EMBL/GenBank/DDBJ databases">
        <title>Genome insight into feeding habits of ladybird beetles.</title>
        <authorList>
            <person name="Li H.-S."/>
            <person name="Huang Y.-H."/>
            <person name="Pang H."/>
        </authorList>
    </citation>
    <scope>NUCLEOTIDE SEQUENCE [LARGE SCALE GENOMIC DNA]</scope>
    <source>
        <strain evidence="1">SYSU_2023b</strain>
        <tissue evidence="1">Whole body</tissue>
    </source>
</reference>
<evidence type="ECO:0000313" key="2">
    <source>
        <dbReference type="Proteomes" id="UP001431783"/>
    </source>
</evidence>
<sequence>MLQANKCPECSKNLEFKQINMNMAVEICVDLNCKYPVGGKCRVINRKLGELAESPGAIETDPQIANQKMQVHIPQKTDTPSEISSVQQNQFVEELDTFLSNIFENTIQSTVMQPAMDCTNDSLNLSNSNYVPTDVLDKLFDEFDRNFK</sequence>
<gene>
    <name evidence="1" type="ORF">WA026_021624</name>
</gene>
<accession>A0AAW1V563</accession>
<proteinExistence type="predicted"/>
<dbReference type="AlphaFoldDB" id="A0AAW1V563"/>
<name>A0AAW1V563_9CUCU</name>
<organism evidence="1 2">
    <name type="scientific">Henosepilachna vigintioctopunctata</name>
    <dbReference type="NCBI Taxonomy" id="420089"/>
    <lineage>
        <taxon>Eukaryota</taxon>
        <taxon>Metazoa</taxon>
        <taxon>Ecdysozoa</taxon>
        <taxon>Arthropoda</taxon>
        <taxon>Hexapoda</taxon>
        <taxon>Insecta</taxon>
        <taxon>Pterygota</taxon>
        <taxon>Neoptera</taxon>
        <taxon>Endopterygota</taxon>
        <taxon>Coleoptera</taxon>
        <taxon>Polyphaga</taxon>
        <taxon>Cucujiformia</taxon>
        <taxon>Coccinelloidea</taxon>
        <taxon>Coccinellidae</taxon>
        <taxon>Epilachninae</taxon>
        <taxon>Epilachnini</taxon>
        <taxon>Henosepilachna</taxon>
    </lineage>
</organism>
<dbReference type="Proteomes" id="UP001431783">
    <property type="component" value="Unassembled WGS sequence"/>
</dbReference>
<dbReference type="EMBL" id="JARQZJ010000107">
    <property type="protein sequence ID" value="KAK9887315.1"/>
    <property type="molecule type" value="Genomic_DNA"/>
</dbReference>
<keyword evidence="2" id="KW-1185">Reference proteome</keyword>
<evidence type="ECO:0000313" key="1">
    <source>
        <dbReference type="EMBL" id="KAK9887315.1"/>
    </source>
</evidence>